<dbReference type="PANTHER" id="PTHR47354:SF6">
    <property type="entry name" value="NADH OXIDOREDUCTASE HCR"/>
    <property type="match status" value="1"/>
</dbReference>
<evidence type="ECO:0000256" key="2">
    <source>
        <dbReference type="ARBA" id="ARBA00022630"/>
    </source>
</evidence>
<evidence type="ECO:0000259" key="10">
    <source>
        <dbReference type="PROSITE" id="PS51384"/>
    </source>
</evidence>
<dbReference type="SMART" id="SM00240">
    <property type="entry name" value="FHA"/>
    <property type="match status" value="1"/>
</dbReference>
<dbReference type="InterPro" id="IPR008984">
    <property type="entry name" value="SMAD_FHA_dom_sf"/>
</dbReference>
<evidence type="ECO:0000259" key="9">
    <source>
        <dbReference type="PROSITE" id="PS50006"/>
    </source>
</evidence>
<evidence type="ECO:0008006" key="13">
    <source>
        <dbReference type="Google" id="ProtNLM"/>
    </source>
</evidence>
<evidence type="ECO:0000256" key="5">
    <source>
        <dbReference type="ARBA" id="ARBA00022827"/>
    </source>
</evidence>
<feature type="domain" description="FHA" evidence="9">
    <location>
        <begin position="28"/>
        <end position="77"/>
    </location>
</feature>
<dbReference type="InterPro" id="IPR017927">
    <property type="entry name" value="FAD-bd_FR_type"/>
</dbReference>
<dbReference type="GO" id="GO:0046872">
    <property type="term" value="F:metal ion binding"/>
    <property type="evidence" value="ECO:0007669"/>
    <property type="project" value="UniProtKB-KW"/>
</dbReference>
<dbReference type="GO" id="GO:0016491">
    <property type="term" value="F:oxidoreductase activity"/>
    <property type="evidence" value="ECO:0007669"/>
    <property type="project" value="UniProtKB-KW"/>
</dbReference>
<keyword evidence="3" id="KW-0001">2Fe-2S</keyword>
<dbReference type="Pfam" id="PF00175">
    <property type="entry name" value="NAD_binding_1"/>
    <property type="match status" value="1"/>
</dbReference>
<accession>A0A1Z4M229</accession>
<dbReference type="InterPro" id="IPR001433">
    <property type="entry name" value="OxRdtase_FAD/NAD-bd"/>
</dbReference>
<dbReference type="CDD" id="cd00060">
    <property type="entry name" value="FHA"/>
    <property type="match status" value="1"/>
</dbReference>
<dbReference type="CDD" id="cd06215">
    <property type="entry name" value="FNR_iron_sulfur_binding_1"/>
    <property type="match status" value="1"/>
</dbReference>
<dbReference type="GO" id="GO:0051537">
    <property type="term" value="F:2 iron, 2 sulfur cluster binding"/>
    <property type="evidence" value="ECO:0007669"/>
    <property type="project" value="UniProtKB-KW"/>
</dbReference>
<dbReference type="Pfam" id="PF00498">
    <property type="entry name" value="FHA"/>
    <property type="match status" value="1"/>
</dbReference>
<dbReference type="InterPro" id="IPR000253">
    <property type="entry name" value="FHA_dom"/>
</dbReference>
<evidence type="ECO:0000256" key="3">
    <source>
        <dbReference type="ARBA" id="ARBA00022714"/>
    </source>
</evidence>
<dbReference type="InterPro" id="IPR017938">
    <property type="entry name" value="Riboflavin_synthase-like_b-brl"/>
</dbReference>
<keyword evidence="2" id="KW-0285">Flavoprotein</keyword>
<proteinExistence type="predicted"/>
<dbReference type="EMBL" id="AP018227">
    <property type="protein sequence ID" value="BAY87542.1"/>
    <property type="molecule type" value="Genomic_DNA"/>
</dbReference>
<dbReference type="Proteomes" id="UP000218418">
    <property type="component" value="Chromosome"/>
</dbReference>
<evidence type="ECO:0000256" key="8">
    <source>
        <dbReference type="ARBA" id="ARBA00023014"/>
    </source>
</evidence>
<dbReference type="InterPro" id="IPR039261">
    <property type="entry name" value="FNR_nucleotide-bd"/>
</dbReference>
<feature type="domain" description="FAD-binding FR-type" evidence="10">
    <location>
        <begin position="134"/>
        <end position="251"/>
    </location>
</feature>
<comment type="cofactor">
    <cofactor evidence="1">
        <name>FAD</name>
        <dbReference type="ChEBI" id="CHEBI:57692"/>
    </cofactor>
</comment>
<dbReference type="Gene3D" id="3.40.50.80">
    <property type="entry name" value="Nucleotide-binding domain of ferredoxin-NADP reductase (FNR) module"/>
    <property type="match status" value="1"/>
</dbReference>
<evidence type="ECO:0000313" key="11">
    <source>
        <dbReference type="EMBL" id="BAY87542.1"/>
    </source>
</evidence>
<dbReference type="Gene3D" id="2.40.30.10">
    <property type="entry name" value="Translation factors"/>
    <property type="match status" value="1"/>
</dbReference>
<dbReference type="Pfam" id="PF00970">
    <property type="entry name" value="FAD_binding_6"/>
    <property type="match status" value="1"/>
</dbReference>
<dbReference type="AlphaFoldDB" id="A0A1Z4M229"/>
<evidence type="ECO:0000256" key="6">
    <source>
        <dbReference type="ARBA" id="ARBA00023002"/>
    </source>
</evidence>
<dbReference type="SUPFAM" id="SSF49879">
    <property type="entry name" value="SMAD/FHA domain"/>
    <property type="match status" value="1"/>
</dbReference>
<keyword evidence="5" id="KW-0274">FAD</keyword>
<evidence type="ECO:0000313" key="12">
    <source>
        <dbReference type="Proteomes" id="UP000218418"/>
    </source>
</evidence>
<keyword evidence="12" id="KW-1185">Reference proteome</keyword>
<dbReference type="InterPro" id="IPR008333">
    <property type="entry name" value="Cbr1-like_FAD-bd_dom"/>
</dbReference>
<keyword evidence="8" id="KW-0411">Iron-sulfur</keyword>
<gene>
    <name evidence="11" type="ORF">NIES267_70660</name>
</gene>
<dbReference type="PANTHER" id="PTHR47354">
    <property type="entry name" value="NADH OXIDOREDUCTASE HCR"/>
    <property type="match status" value="1"/>
</dbReference>
<dbReference type="PROSITE" id="PS51384">
    <property type="entry name" value="FAD_FR"/>
    <property type="match status" value="1"/>
</dbReference>
<name>A0A1Z4M229_9CYAN</name>
<protein>
    <recommendedName>
        <fullName evidence="13">Ferredoxin--NADP reductase</fullName>
    </recommendedName>
</protein>
<dbReference type="Gene3D" id="2.60.200.20">
    <property type="match status" value="1"/>
</dbReference>
<keyword evidence="4" id="KW-0479">Metal-binding</keyword>
<reference evidence="11 12" key="1">
    <citation type="submission" date="2017-06" db="EMBL/GenBank/DDBJ databases">
        <title>Genome sequencing of cyanobaciteial culture collection at National Institute for Environmental Studies (NIES).</title>
        <authorList>
            <person name="Hirose Y."/>
            <person name="Shimura Y."/>
            <person name="Fujisawa T."/>
            <person name="Nakamura Y."/>
            <person name="Kawachi M."/>
        </authorList>
    </citation>
    <scope>NUCLEOTIDE SEQUENCE [LARGE SCALE GENOMIC DNA]</scope>
    <source>
        <strain evidence="11 12">NIES-267</strain>
    </source>
</reference>
<dbReference type="PROSITE" id="PS50006">
    <property type="entry name" value="FHA_DOMAIN"/>
    <property type="match status" value="1"/>
</dbReference>
<organism evidence="11 12">
    <name type="scientific">Calothrix parasitica NIES-267</name>
    <dbReference type="NCBI Taxonomy" id="1973488"/>
    <lineage>
        <taxon>Bacteria</taxon>
        <taxon>Bacillati</taxon>
        <taxon>Cyanobacteriota</taxon>
        <taxon>Cyanophyceae</taxon>
        <taxon>Nostocales</taxon>
        <taxon>Calotrichaceae</taxon>
        <taxon>Calothrix</taxon>
    </lineage>
</organism>
<sequence length="396" mass="45192">MKLKAFNYITGDFLETTIVFEEQNPSKCLIGRHPNCDFILNSPEVSRVHGIILYQQQAYYYIDLASTDGSRINNKPAAVNESFVIETGDGIRIGDYFVFMEFEETSAKYDSDIFFNAETQIAQNIATIPQQSQQEDTTARCIKIIDETEDVKTFCLVAQPPILFNSTSFDYKPGQFVILDLEIEGKQIKCPYYISSSPSRPYNLEITVKRVSSSVNHSELSLDLVSNWLHDSFKVGDKLKISSPMGNFNYFENSHKKLLFISAGSGITPLMSMSRWLCDTTCDFSVIFIYSARTQQDIIFREELEFMAAKYPNFKLAINLTGKESDLNWSGYRGRLNETMLSEIAPDFKERVAYVCGSEGFLEKNQSLLKELNFPMNNYHQESFRLSSAIAFLNHL</sequence>
<keyword evidence="6" id="KW-0560">Oxidoreductase</keyword>
<evidence type="ECO:0000256" key="4">
    <source>
        <dbReference type="ARBA" id="ARBA00022723"/>
    </source>
</evidence>
<dbReference type="SUPFAM" id="SSF63380">
    <property type="entry name" value="Riboflavin synthase domain-like"/>
    <property type="match status" value="1"/>
</dbReference>
<evidence type="ECO:0000256" key="7">
    <source>
        <dbReference type="ARBA" id="ARBA00023004"/>
    </source>
</evidence>
<dbReference type="PRINTS" id="PR00406">
    <property type="entry name" value="CYTB5RDTASE"/>
</dbReference>
<dbReference type="SUPFAM" id="SSF52343">
    <property type="entry name" value="Ferredoxin reductase-like, C-terminal NADP-linked domain"/>
    <property type="match status" value="1"/>
</dbReference>
<keyword evidence="7" id="KW-0408">Iron</keyword>
<dbReference type="InterPro" id="IPR050415">
    <property type="entry name" value="MRET"/>
</dbReference>
<evidence type="ECO:0000256" key="1">
    <source>
        <dbReference type="ARBA" id="ARBA00001974"/>
    </source>
</evidence>
<dbReference type="OrthoDB" id="9801223at2"/>